<keyword evidence="1" id="KW-0732">Signal</keyword>
<evidence type="ECO:0000313" key="2">
    <source>
        <dbReference type="EMBL" id="OAA59239.1"/>
    </source>
</evidence>
<sequence length="239" mass="25955">MWLDAIIIAAAAVSVASASQNIVCVNPVPGLLREDCEYMRSIDVSEMGINDFSNNGRIWIGDNGPNKLTFTNRADVPVTLMIWHNADFQSSFVSARQPYVTYSLPITGDSVVISVGGNVSGGFAALYDRTTILSPYGQVYNTWGEFTSGPYATINVSREPNMRGNSMKIRTGGGCVSNMETCVFKCKSGNSCWQDNTYYLQKCEAQAGNRRFGYDANGQPQGGCGGWENGGVVQIDLYN</sequence>
<proteinExistence type="predicted"/>
<dbReference type="AlphaFoldDB" id="A0A167S4P3"/>
<keyword evidence="3" id="KW-1185">Reference proteome</keyword>
<dbReference type="EMBL" id="AZHF01000024">
    <property type="protein sequence ID" value="OAA59239.1"/>
    <property type="molecule type" value="Genomic_DNA"/>
</dbReference>
<gene>
    <name evidence="2" type="ORF">LEL_10847</name>
</gene>
<name>A0A167S4P3_CORDF</name>
<protein>
    <submittedName>
        <fullName evidence="2">Putative effector 5</fullName>
    </submittedName>
</protein>
<evidence type="ECO:0000313" key="3">
    <source>
        <dbReference type="Proteomes" id="UP000076881"/>
    </source>
</evidence>
<feature type="signal peptide" evidence="1">
    <location>
        <begin position="1"/>
        <end position="18"/>
    </location>
</feature>
<dbReference type="STRING" id="1081108.A0A167S4P3"/>
<feature type="chain" id="PRO_5007892126" evidence="1">
    <location>
        <begin position="19"/>
        <end position="239"/>
    </location>
</feature>
<reference evidence="2 3" key="1">
    <citation type="journal article" date="2016" name="Genome Biol. Evol.">
        <title>Divergent and convergent evolution of fungal pathogenicity.</title>
        <authorList>
            <person name="Shang Y."/>
            <person name="Xiao G."/>
            <person name="Zheng P."/>
            <person name="Cen K."/>
            <person name="Zhan S."/>
            <person name="Wang C."/>
        </authorList>
    </citation>
    <scope>NUCLEOTIDE SEQUENCE [LARGE SCALE GENOMIC DNA]</scope>
    <source>
        <strain evidence="2 3">RCEF 1005</strain>
    </source>
</reference>
<accession>A0A167S4P3</accession>
<dbReference type="OrthoDB" id="5320938at2759"/>
<organism evidence="2 3">
    <name type="scientific">Akanthomyces lecanii RCEF 1005</name>
    <dbReference type="NCBI Taxonomy" id="1081108"/>
    <lineage>
        <taxon>Eukaryota</taxon>
        <taxon>Fungi</taxon>
        <taxon>Dikarya</taxon>
        <taxon>Ascomycota</taxon>
        <taxon>Pezizomycotina</taxon>
        <taxon>Sordariomycetes</taxon>
        <taxon>Hypocreomycetidae</taxon>
        <taxon>Hypocreales</taxon>
        <taxon>Cordycipitaceae</taxon>
        <taxon>Akanthomyces</taxon>
        <taxon>Cordyceps confragosa</taxon>
    </lineage>
</organism>
<evidence type="ECO:0000256" key="1">
    <source>
        <dbReference type="SAM" id="SignalP"/>
    </source>
</evidence>
<comment type="caution">
    <text evidence="2">The sequence shown here is derived from an EMBL/GenBank/DDBJ whole genome shotgun (WGS) entry which is preliminary data.</text>
</comment>
<dbReference type="Proteomes" id="UP000076881">
    <property type="component" value="Unassembled WGS sequence"/>
</dbReference>